<dbReference type="RefSeq" id="WP_131184985.1">
    <property type="nucleotide sequence ID" value="NZ_QJUO01000020.1"/>
</dbReference>
<evidence type="ECO:0000256" key="4">
    <source>
        <dbReference type="ARBA" id="ARBA00022729"/>
    </source>
</evidence>
<dbReference type="Pfam" id="PF06433">
    <property type="entry name" value="Me-amine-dh_H"/>
    <property type="match status" value="1"/>
</dbReference>
<keyword evidence="3" id="KW-0813">Transport</keyword>
<dbReference type="GO" id="GO:0042597">
    <property type="term" value="C:periplasmic space"/>
    <property type="evidence" value="ECO:0007669"/>
    <property type="project" value="UniProtKB-SubCell"/>
</dbReference>
<keyword evidence="7" id="KW-0560">Oxidoreductase</keyword>
<evidence type="ECO:0000313" key="10">
    <source>
        <dbReference type="EMBL" id="TBU93282.1"/>
    </source>
</evidence>
<evidence type="ECO:0000256" key="2">
    <source>
        <dbReference type="ARBA" id="ARBA00010548"/>
    </source>
</evidence>
<comment type="subcellular location">
    <subcellularLocation>
        <location evidence="1">Periplasm</location>
    </subcellularLocation>
</comment>
<keyword evidence="5" id="KW-0574">Periplasm</keyword>
<sequence>MRVLSLTLSATLGMLAVAPAFAEEPFVPERLTVEEKIKPGPNLFVLDSNWAGSSNISVLSADDLSTKGNLSVGLVGQMVLSSDQKTAYTASAYAKRIVYGETEAVLHEFDVDTLSIKREIVVSPKFAQVAPSFNSLQISADDRYVFVQNATPAASVSVVDLKAGKQIAEVPTPGCWGLYPALEGARFSSLCGDGTITSYSVNEDGSAAKPVKSKKIFDVDSDPLFLQAQRAGKELLFTSYHGNLYRVSDKAAEVKLVDKFSYTEGAEGWAPGGFQLMAYNKANNVLFVAMHPDAEDGSHKNPAEEVWALDLKAKKVLYRSPVEGPVSLFVSSGKAPVLFALNDEEGEVVRYEVDPEAKFAAKPTDKAESLGDFAVLLQLGE</sequence>
<evidence type="ECO:0000256" key="5">
    <source>
        <dbReference type="ARBA" id="ARBA00022764"/>
    </source>
</evidence>
<gene>
    <name evidence="10" type="ORF">DNJ96_14175</name>
</gene>
<evidence type="ECO:0000256" key="7">
    <source>
        <dbReference type="ARBA" id="ARBA00023002"/>
    </source>
</evidence>
<dbReference type="InterPro" id="IPR009451">
    <property type="entry name" value="Metamine_DH_Hvc"/>
</dbReference>
<keyword evidence="4 9" id="KW-0732">Signal</keyword>
<feature type="chain" id="PRO_5020959885" evidence="9">
    <location>
        <begin position="23"/>
        <end position="381"/>
    </location>
</feature>
<dbReference type="Proteomes" id="UP000292639">
    <property type="component" value="Unassembled WGS sequence"/>
</dbReference>
<dbReference type="SUPFAM" id="SSF50969">
    <property type="entry name" value="YVTN repeat-like/Quinoprotein amine dehydrogenase"/>
    <property type="match status" value="1"/>
</dbReference>
<reference evidence="10 11" key="1">
    <citation type="submission" date="2018-06" db="EMBL/GenBank/DDBJ databases">
        <title>Three novel Pseudomonas species isolated from symptomatic oak.</title>
        <authorList>
            <person name="Bueno-Gonzalez V."/>
            <person name="Brady C."/>
        </authorList>
    </citation>
    <scope>NUCLEOTIDE SEQUENCE [LARGE SCALE GENOMIC DNA]</scope>
    <source>
        <strain evidence="10 11">P17C</strain>
    </source>
</reference>
<dbReference type="InterPro" id="IPR011044">
    <property type="entry name" value="Quino_amine_DH_bsu"/>
</dbReference>
<comment type="caution">
    <text evidence="10">The sequence shown here is derived from an EMBL/GenBank/DDBJ whole genome shotgun (WGS) entry which is preliminary data.</text>
</comment>
<evidence type="ECO:0000256" key="6">
    <source>
        <dbReference type="ARBA" id="ARBA00022982"/>
    </source>
</evidence>
<accession>A0A4Q9R3T0</accession>
<feature type="signal peptide" evidence="9">
    <location>
        <begin position="1"/>
        <end position="22"/>
    </location>
</feature>
<dbReference type="EMBL" id="QJUP01000021">
    <property type="protein sequence ID" value="TBU93282.1"/>
    <property type="molecule type" value="Genomic_DNA"/>
</dbReference>
<dbReference type="InterPro" id="IPR015943">
    <property type="entry name" value="WD40/YVTN_repeat-like_dom_sf"/>
</dbReference>
<name>A0A4Q9R3T0_9GAMM</name>
<evidence type="ECO:0000256" key="8">
    <source>
        <dbReference type="PIRSR" id="PIRSR609451-50"/>
    </source>
</evidence>
<evidence type="ECO:0000256" key="1">
    <source>
        <dbReference type="ARBA" id="ARBA00004418"/>
    </source>
</evidence>
<keyword evidence="6" id="KW-0249">Electron transport</keyword>
<organism evidence="10 11">
    <name type="scientific">Stutzerimonas kirkiae</name>
    <dbReference type="NCBI Taxonomy" id="2211392"/>
    <lineage>
        <taxon>Bacteria</taxon>
        <taxon>Pseudomonadati</taxon>
        <taxon>Pseudomonadota</taxon>
        <taxon>Gammaproteobacteria</taxon>
        <taxon>Pseudomonadales</taxon>
        <taxon>Pseudomonadaceae</taxon>
        <taxon>Stutzerimonas</taxon>
    </lineage>
</organism>
<dbReference type="GO" id="GO:0030058">
    <property type="term" value="F:aliphatic amine dehydrogenase activity"/>
    <property type="evidence" value="ECO:0007669"/>
    <property type="project" value="InterPro"/>
</dbReference>
<dbReference type="OrthoDB" id="185182at2"/>
<feature type="disulfide bond" evidence="8">
    <location>
        <begin position="175"/>
        <end position="191"/>
    </location>
</feature>
<comment type="similarity">
    <text evidence="2">Belongs to the aromatic amine dehydrogenase heavy chain family.</text>
</comment>
<keyword evidence="11" id="KW-1185">Reference proteome</keyword>
<keyword evidence="8" id="KW-1015">Disulfide bond</keyword>
<dbReference type="Gene3D" id="2.130.10.10">
    <property type="entry name" value="YVTN repeat-like/Quinoprotein amine dehydrogenase"/>
    <property type="match status" value="1"/>
</dbReference>
<evidence type="ECO:0000256" key="9">
    <source>
        <dbReference type="SAM" id="SignalP"/>
    </source>
</evidence>
<evidence type="ECO:0000256" key="3">
    <source>
        <dbReference type="ARBA" id="ARBA00022448"/>
    </source>
</evidence>
<proteinExistence type="inferred from homology"/>
<evidence type="ECO:0000313" key="11">
    <source>
        <dbReference type="Proteomes" id="UP000292639"/>
    </source>
</evidence>
<dbReference type="AlphaFoldDB" id="A0A4Q9R3T0"/>
<protein>
    <submittedName>
        <fullName evidence="10">Amine dehydrogenase</fullName>
    </submittedName>
</protein>